<protein>
    <recommendedName>
        <fullName evidence="2">Ubiquitin-like domain-containing protein</fullName>
    </recommendedName>
</protein>
<feature type="compositionally biased region" description="Polar residues" evidence="1">
    <location>
        <begin position="519"/>
        <end position="529"/>
    </location>
</feature>
<sequence>MEFVLTVGAVGDFLAISVLIKDILVALDDCRGSAKQYRDLVEGLTNLDKILHEVEQVYCDSKFAGDLGDLRTISLHTIEQIKQCLEAFRNRLRKFEPSLSDGGTGNRFKDVVRKIQWKVEEKDIAKFQAEVMGYVMSVKVLFEVTTVRIMQRNHETSAKQLLDTENRTAVMIRDSNRSLKGYLALLGRRILTKLDFMTTLSMELKKSTCQIFSMMLAVSGEISSIRAVVMRLDRGPSDEHFTLEDVTGRAFPIHLKTITSWEVFEYVLSSRFKDKKGGHRVRRKLYSLQERNTHREINRSLDWESAFLPYQRVDMSLKCRDAQKGTDKRQLSSCPRCQTPSPSKTGVEVQCQTCNMFFTRIVELDDDEVPPVVASAPRPLPPVRFGEASFATKKRQRGGNSSDDENTSCTTCHHAKRPKGQENRKRKTANSDAESGSDDEDVQGFVRITLVSKRRRIRELNQPFRATRPESFDSMAHKILGKTAPDPGMTWPDIQKDSRANGPGSTARVAFAQGGTFKLTGSSPRTTSQSRNLDDEESENSSDEDVEERERSSSPPSQMPNGLRTTRFQDDRTAQPPVPEATEADAKKHHIPDGYSLKHWNPLEDPILLLGTVFDANSVGKWIYEWTIFCFGPATPISDMAADLWVLLNQLNGNVRRAETVFPQVRSSENRDMLDDFIEGGWRVLTKFQSLLRNCEMPILKAAGFKHTQLGPKTGVEFIDIIFGADQELAKTEKFMQSARLYNMRFEAVCHDILLNPHD</sequence>
<dbReference type="AlphaFoldDB" id="A0A0P7BVH3"/>
<dbReference type="PANTHER" id="PTHR38886">
    <property type="entry name" value="SESA DOMAIN-CONTAINING PROTEIN"/>
    <property type="match status" value="1"/>
</dbReference>
<dbReference type="STRING" id="78410.A0A0P7BVH3"/>
<feature type="compositionally biased region" description="Polar residues" evidence="1">
    <location>
        <begin position="555"/>
        <end position="566"/>
    </location>
</feature>
<comment type="caution">
    <text evidence="3">The sequence shown here is derived from an EMBL/GenBank/DDBJ whole genome shotgun (WGS) entry which is preliminary data.</text>
</comment>
<dbReference type="Pfam" id="PF22893">
    <property type="entry name" value="ULD_2"/>
    <property type="match status" value="1"/>
</dbReference>
<feature type="compositionally biased region" description="Acidic residues" evidence="1">
    <location>
        <begin position="534"/>
        <end position="547"/>
    </location>
</feature>
<feature type="domain" description="Ubiquitin-like" evidence="2">
    <location>
        <begin position="238"/>
        <end position="318"/>
    </location>
</feature>
<gene>
    <name evidence="3" type="ORF">AK830_g2141</name>
</gene>
<reference evidence="3 4" key="1">
    <citation type="submission" date="2015-09" db="EMBL/GenBank/DDBJ databases">
        <title>Draft genome of a European isolate of the apple canker pathogen Neonectria ditissima.</title>
        <authorList>
            <person name="Gomez-Cortecero A."/>
            <person name="Harrison R.J."/>
            <person name="Armitage A.D."/>
        </authorList>
    </citation>
    <scope>NUCLEOTIDE SEQUENCE [LARGE SCALE GENOMIC DNA]</scope>
    <source>
        <strain evidence="3 4">R09/05</strain>
    </source>
</reference>
<dbReference type="Proteomes" id="UP000050424">
    <property type="component" value="Unassembled WGS sequence"/>
</dbReference>
<proteinExistence type="predicted"/>
<dbReference type="PANTHER" id="PTHR38886:SF1">
    <property type="entry name" value="NACHT-NTPASE AND P-LOOP NTPASES N-TERMINAL DOMAIN-CONTAINING PROTEIN"/>
    <property type="match status" value="1"/>
</dbReference>
<feature type="region of interest" description="Disordered" evidence="1">
    <location>
        <begin position="372"/>
        <end position="440"/>
    </location>
</feature>
<dbReference type="OrthoDB" id="3045089at2759"/>
<dbReference type="EMBL" id="LKCW01000019">
    <property type="protein sequence ID" value="KPM44405.1"/>
    <property type="molecule type" value="Genomic_DNA"/>
</dbReference>
<dbReference type="InterPro" id="IPR054464">
    <property type="entry name" value="ULD_fung"/>
</dbReference>
<evidence type="ECO:0000313" key="4">
    <source>
        <dbReference type="Proteomes" id="UP000050424"/>
    </source>
</evidence>
<organism evidence="3 4">
    <name type="scientific">Neonectria ditissima</name>
    <dbReference type="NCBI Taxonomy" id="78410"/>
    <lineage>
        <taxon>Eukaryota</taxon>
        <taxon>Fungi</taxon>
        <taxon>Dikarya</taxon>
        <taxon>Ascomycota</taxon>
        <taxon>Pezizomycotina</taxon>
        <taxon>Sordariomycetes</taxon>
        <taxon>Hypocreomycetidae</taxon>
        <taxon>Hypocreales</taxon>
        <taxon>Nectriaceae</taxon>
        <taxon>Neonectria</taxon>
    </lineage>
</organism>
<feature type="compositionally biased region" description="Basic residues" evidence="1">
    <location>
        <begin position="413"/>
        <end position="428"/>
    </location>
</feature>
<keyword evidence="4" id="KW-1185">Reference proteome</keyword>
<evidence type="ECO:0000256" key="1">
    <source>
        <dbReference type="SAM" id="MobiDB-lite"/>
    </source>
</evidence>
<accession>A0A0P7BVH3</accession>
<name>A0A0P7BVH3_9HYPO</name>
<evidence type="ECO:0000313" key="3">
    <source>
        <dbReference type="EMBL" id="KPM44405.1"/>
    </source>
</evidence>
<feature type="region of interest" description="Disordered" evidence="1">
    <location>
        <begin position="482"/>
        <end position="590"/>
    </location>
</feature>
<evidence type="ECO:0000259" key="2">
    <source>
        <dbReference type="Pfam" id="PF22893"/>
    </source>
</evidence>